<dbReference type="AlphaFoldDB" id="A0A4S8LUL8"/>
<dbReference type="Proteomes" id="UP000297245">
    <property type="component" value="Unassembled WGS sequence"/>
</dbReference>
<sequence>LGWEDPKEPALSPLPVASYDDSYILSHYLKWARGDISPELAFQKYISFGSLYPFDHNPKQPVSL</sequence>
<dbReference type="OrthoDB" id="2934367at2759"/>
<organism evidence="1 2">
    <name type="scientific">Dendrothele bispora (strain CBS 962.96)</name>
    <dbReference type="NCBI Taxonomy" id="1314807"/>
    <lineage>
        <taxon>Eukaryota</taxon>
        <taxon>Fungi</taxon>
        <taxon>Dikarya</taxon>
        <taxon>Basidiomycota</taxon>
        <taxon>Agaricomycotina</taxon>
        <taxon>Agaricomycetes</taxon>
        <taxon>Agaricomycetidae</taxon>
        <taxon>Agaricales</taxon>
        <taxon>Agaricales incertae sedis</taxon>
        <taxon>Dendrothele</taxon>
    </lineage>
</organism>
<gene>
    <name evidence="1" type="ORF">K435DRAFT_779935</name>
</gene>
<protein>
    <submittedName>
        <fullName evidence="1">Uncharacterized protein</fullName>
    </submittedName>
</protein>
<feature type="non-terminal residue" evidence="1">
    <location>
        <position position="64"/>
    </location>
</feature>
<proteinExistence type="predicted"/>
<keyword evidence="2" id="KW-1185">Reference proteome</keyword>
<feature type="non-terminal residue" evidence="1">
    <location>
        <position position="1"/>
    </location>
</feature>
<evidence type="ECO:0000313" key="2">
    <source>
        <dbReference type="Proteomes" id="UP000297245"/>
    </source>
</evidence>
<evidence type="ECO:0000313" key="1">
    <source>
        <dbReference type="EMBL" id="THU93279.1"/>
    </source>
</evidence>
<accession>A0A4S8LUL8</accession>
<dbReference type="EMBL" id="ML179253">
    <property type="protein sequence ID" value="THU93279.1"/>
    <property type="molecule type" value="Genomic_DNA"/>
</dbReference>
<name>A0A4S8LUL8_DENBC</name>
<reference evidence="1 2" key="1">
    <citation type="journal article" date="2019" name="Nat. Ecol. Evol.">
        <title>Megaphylogeny resolves global patterns of mushroom evolution.</title>
        <authorList>
            <person name="Varga T."/>
            <person name="Krizsan K."/>
            <person name="Foldi C."/>
            <person name="Dima B."/>
            <person name="Sanchez-Garcia M."/>
            <person name="Sanchez-Ramirez S."/>
            <person name="Szollosi G.J."/>
            <person name="Szarkandi J.G."/>
            <person name="Papp V."/>
            <person name="Albert L."/>
            <person name="Andreopoulos W."/>
            <person name="Angelini C."/>
            <person name="Antonin V."/>
            <person name="Barry K.W."/>
            <person name="Bougher N.L."/>
            <person name="Buchanan P."/>
            <person name="Buyck B."/>
            <person name="Bense V."/>
            <person name="Catcheside P."/>
            <person name="Chovatia M."/>
            <person name="Cooper J."/>
            <person name="Damon W."/>
            <person name="Desjardin D."/>
            <person name="Finy P."/>
            <person name="Geml J."/>
            <person name="Haridas S."/>
            <person name="Hughes K."/>
            <person name="Justo A."/>
            <person name="Karasinski D."/>
            <person name="Kautmanova I."/>
            <person name="Kiss B."/>
            <person name="Kocsube S."/>
            <person name="Kotiranta H."/>
            <person name="LaButti K.M."/>
            <person name="Lechner B.E."/>
            <person name="Liimatainen K."/>
            <person name="Lipzen A."/>
            <person name="Lukacs Z."/>
            <person name="Mihaltcheva S."/>
            <person name="Morgado L.N."/>
            <person name="Niskanen T."/>
            <person name="Noordeloos M.E."/>
            <person name="Ohm R.A."/>
            <person name="Ortiz-Santana B."/>
            <person name="Ovrebo C."/>
            <person name="Racz N."/>
            <person name="Riley R."/>
            <person name="Savchenko A."/>
            <person name="Shiryaev A."/>
            <person name="Soop K."/>
            <person name="Spirin V."/>
            <person name="Szebenyi C."/>
            <person name="Tomsovsky M."/>
            <person name="Tulloss R.E."/>
            <person name="Uehling J."/>
            <person name="Grigoriev I.V."/>
            <person name="Vagvolgyi C."/>
            <person name="Papp T."/>
            <person name="Martin F.M."/>
            <person name="Miettinen O."/>
            <person name="Hibbett D.S."/>
            <person name="Nagy L.G."/>
        </authorList>
    </citation>
    <scope>NUCLEOTIDE SEQUENCE [LARGE SCALE GENOMIC DNA]</scope>
    <source>
        <strain evidence="1 2">CBS 962.96</strain>
    </source>
</reference>